<dbReference type="InterPro" id="IPR036259">
    <property type="entry name" value="MFS_trans_sf"/>
</dbReference>
<dbReference type="PANTHER" id="PTHR23517">
    <property type="entry name" value="RESISTANCE PROTEIN MDTM, PUTATIVE-RELATED-RELATED"/>
    <property type="match status" value="1"/>
</dbReference>
<sequence>MKDLFRRASRLRAHAFTQLAVTGLLSALVGFTLQLTKLSALDSSGRQYDQGTYTGKLGFLAVFGISKATGNLIVGWLVTRLGYVRTELAGWLLGLLMPLLLLLAGHNDGGGSAAAAGWRAVMGANVVLGLQQGLCWSVTVLVMIIIMPATRRGLASGLNETLGYAAVASAAPIYGVLESVMVRCGWAVPMAALSEACRRAAILAPPPSQPLRGSGLGVGIDEMLVSPPSLPPAPLPQLDPQMCTSPDTWEPACLGECQCQGYDRLLDMVLLVLLPTGLAVTGLFMVEPSLAALVARSSTMPVLLPVSATAVEVEDAGTRPADQDEGDRGEDEVGEAYELQPRLRRVDIGSAGRATKPSAHNSLAEVSASVGVLGWLKRVKHTMSLYLTQGVDYDVSYRQLCPEQQVETRRLLSRPATSPGIASVLNHRREATDGNLGTYQSGNNQAQNFLEEEAVVRLVQNGQDTRPSLGPAHQLRLQRSTQIQIHDIPPPAAFADSYAALPGSRLEPTSGFHDTVPTDNGAGGDDHFRVLPSPLTLSVKSAAV</sequence>
<organism evidence="9 10">
    <name type="scientific">Volvox africanus</name>
    <dbReference type="NCBI Taxonomy" id="51714"/>
    <lineage>
        <taxon>Eukaryota</taxon>
        <taxon>Viridiplantae</taxon>
        <taxon>Chlorophyta</taxon>
        <taxon>core chlorophytes</taxon>
        <taxon>Chlorophyceae</taxon>
        <taxon>CS clade</taxon>
        <taxon>Chlamydomonadales</taxon>
        <taxon>Volvocaceae</taxon>
        <taxon>Volvox</taxon>
    </lineage>
</organism>
<evidence type="ECO:0000256" key="7">
    <source>
        <dbReference type="SAM" id="MobiDB-lite"/>
    </source>
</evidence>
<evidence type="ECO:0000256" key="8">
    <source>
        <dbReference type="SAM" id="Phobius"/>
    </source>
</evidence>
<dbReference type="EMBL" id="BSDZ01000021">
    <property type="protein sequence ID" value="GLI64846.1"/>
    <property type="molecule type" value="Genomic_DNA"/>
</dbReference>
<keyword evidence="5 8" id="KW-1133">Transmembrane helix</keyword>
<keyword evidence="10" id="KW-1185">Reference proteome</keyword>
<keyword evidence="4 8" id="KW-0812">Transmembrane</keyword>
<dbReference type="InterPro" id="IPR050171">
    <property type="entry name" value="MFS_Transporters"/>
</dbReference>
<accession>A0ABQ5S4S3</accession>
<dbReference type="Gene3D" id="1.20.1250.20">
    <property type="entry name" value="MFS general substrate transporter like domains"/>
    <property type="match status" value="1"/>
</dbReference>
<protein>
    <recommendedName>
        <fullName evidence="11">Nodulin-like domain-containing protein</fullName>
    </recommendedName>
</protein>
<keyword evidence="3" id="KW-1003">Cell membrane</keyword>
<feature type="non-terminal residue" evidence="9">
    <location>
        <position position="544"/>
    </location>
</feature>
<evidence type="ECO:0000256" key="2">
    <source>
        <dbReference type="ARBA" id="ARBA00022448"/>
    </source>
</evidence>
<evidence type="ECO:0000256" key="4">
    <source>
        <dbReference type="ARBA" id="ARBA00022692"/>
    </source>
</evidence>
<feature type="compositionally biased region" description="Acidic residues" evidence="7">
    <location>
        <begin position="323"/>
        <end position="335"/>
    </location>
</feature>
<evidence type="ECO:0000256" key="6">
    <source>
        <dbReference type="ARBA" id="ARBA00023136"/>
    </source>
</evidence>
<evidence type="ECO:0000313" key="10">
    <source>
        <dbReference type="Proteomes" id="UP001165090"/>
    </source>
</evidence>
<feature type="transmembrane region" description="Helical" evidence="8">
    <location>
        <begin position="88"/>
        <end position="106"/>
    </location>
</feature>
<comment type="caution">
    <text evidence="9">The sequence shown here is derived from an EMBL/GenBank/DDBJ whole genome shotgun (WGS) entry which is preliminary data.</text>
</comment>
<feature type="transmembrane region" description="Helical" evidence="8">
    <location>
        <begin position="268"/>
        <end position="286"/>
    </location>
</feature>
<dbReference type="SUPFAM" id="SSF103473">
    <property type="entry name" value="MFS general substrate transporter"/>
    <property type="match status" value="1"/>
</dbReference>
<evidence type="ECO:0000256" key="1">
    <source>
        <dbReference type="ARBA" id="ARBA00004651"/>
    </source>
</evidence>
<feature type="transmembrane region" description="Helical" evidence="8">
    <location>
        <begin position="53"/>
        <end position="76"/>
    </location>
</feature>
<evidence type="ECO:0000256" key="3">
    <source>
        <dbReference type="ARBA" id="ARBA00022475"/>
    </source>
</evidence>
<dbReference type="Proteomes" id="UP001165090">
    <property type="component" value="Unassembled WGS sequence"/>
</dbReference>
<keyword evidence="2" id="KW-0813">Transport</keyword>
<evidence type="ECO:0000256" key="5">
    <source>
        <dbReference type="ARBA" id="ARBA00022989"/>
    </source>
</evidence>
<feature type="transmembrane region" description="Helical" evidence="8">
    <location>
        <begin position="126"/>
        <end position="146"/>
    </location>
</feature>
<evidence type="ECO:0000313" key="9">
    <source>
        <dbReference type="EMBL" id="GLI64846.1"/>
    </source>
</evidence>
<reference evidence="9 10" key="1">
    <citation type="journal article" date="2023" name="IScience">
        <title>Expanded male sex-determining region conserved during the evolution of homothallism in the green alga Volvox.</title>
        <authorList>
            <person name="Yamamoto K."/>
            <person name="Matsuzaki R."/>
            <person name="Mahakham W."/>
            <person name="Heman W."/>
            <person name="Sekimoto H."/>
            <person name="Kawachi M."/>
            <person name="Minakuchi Y."/>
            <person name="Toyoda A."/>
            <person name="Nozaki H."/>
        </authorList>
    </citation>
    <scope>NUCLEOTIDE SEQUENCE [LARGE SCALE GENOMIC DNA]</scope>
    <source>
        <strain evidence="9 10">NIES-4468</strain>
    </source>
</reference>
<keyword evidence="6 8" id="KW-0472">Membrane</keyword>
<dbReference type="PANTHER" id="PTHR23517:SF3">
    <property type="entry name" value="INTEGRAL MEMBRANE TRANSPORT PROTEIN"/>
    <property type="match status" value="1"/>
</dbReference>
<feature type="transmembrane region" description="Helical" evidence="8">
    <location>
        <begin position="12"/>
        <end position="33"/>
    </location>
</feature>
<comment type="subcellular location">
    <subcellularLocation>
        <location evidence="1">Cell membrane</location>
        <topology evidence="1">Multi-pass membrane protein</topology>
    </subcellularLocation>
</comment>
<name>A0ABQ5S4S3_9CHLO</name>
<proteinExistence type="predicted"/>
<evidence type="ECO:0008006" key="11">
    <source>
        <dbReference type="Google" id="ProtNLM"/>
    </source>
</evidence>
<gene>
    <name evidence="9" type="ORF">VaNZ11_008229</name>
</gene>
<feature type="region of interest" description="Disordered" evidence="7">
    <location>
        <begin position="314"/>
        <end position="336"/>
    </location>
</feature>